<reference evidence="1 2" key="1">
    <citation type="journal article" date="2024" name="Microbiol. Resour. Announc.">
        <title>Genome annotations for the ascomycete fungi Trichoderma harzianum, Trichoderma aggressivum, and Purpureocillium lilacinum.</title>
        <authorList>
            <person name="Beijen E.P.W."/>
            <person name="Ohm R.A."/>
        </authorList>
    </citation>
    <scope>NUCLEOTIDE SEQUENCE [LARGE SCALE GENOMIC DNA]</scope>
    <source>
        <strain evidence="1 2">CBS 150709</strain>
    </source>
</reference>
<proteinExistence type="predicted"/>
<dbReference type="Proteomes" id="UP001287286">
    <property type="component" value="Unassembled WGS sequence"/>
</dbReference>
<evidence type="ECO:0000313" key="2">
    <source>
        <dbReference type="Proteomes" id="UP001287286"/>
    </source>
</evidence>
<keyword evidence="2" id="KW-1185">Reference proteome</keyword>
<sequence length="214" mass="24341">MAQLFCVAKLANLEGFLGIPHPSSLFRMPSFEELAGRLKVVETQTGSSPSAPLTKSQWCNLAWRINYCHNRAEALRTMKASNSAVIWQLEGCTLSDAEDCFNTSFKFDRYQILQRDDVSRYFSLLQRVCFIAGEKGVRLDQIPATVWDIMALTCDLLSGVEAQTALDQRPRQEPNRGSRYPLLAHFWERLRRWNRATTTFLSGLPRAKAGQHAR</sequence>
<organism evidence="1 2">
    <name type="scientific">Purpureocillium lilacinum</name>
    <name type="common">Paecilomyces lilacinus</name>
    <dbReference type="NCBI Taxonomy" id="33203"/>
    <lineage>
        <taxon>Eukaryota</taxon>
        <taxon>Fungi</taxon>
        <taxon>Dikarya</taxon>
        <taxon>Ascomycota</taxon>
        <taxon>Pezizomycotina</taxon>
        <taxon>Sordariomycetes</taxon>
        <taxon>Hypocreomycetidae</taxon>
        <taxon>Hypocreales</taxon>
        <taxon>Ophiocordycipitaceae</taxon>
        <taxon>Purpureocillium</taxon>
    </lineage>
</organism>
<gene>
    <name evidence="1" type="ORF">Purlil1_14263</name>
</gene>
<name>A0ABR0BBR5_PURLI</name>
<evidence type="ECO:0000313" key="1">
    <source>
        <dbReference type="EMBL" id="KAK4061192.1"/>
    </source>
</evidence>
<comment type="caution">
    <text evidence="1">The sequence shown here is derived from an EMBL/GenBank/DDBJ whole genome shotgun (WGS) entry which is preliminary data.</text>
</comment>
<dbReference type="EMBL" id="JAWRVI010000621">
    <property type="protein sequence ID" value="KAK4061192.1"/>
    <property type="molecule type" value="Genomic_DNA"/>
</dbReference>
<protein>
    <submittedName>
        <fullName evidence="1">Uncharacterized protein</fullName>
    </submittedName>
</protein>
<accession>A0ABR0BBR5</accession>